<name>U7D5I4_9BACT</name>
<proteinExistence type="predicted"/>
<dbReference type="AlphaFoldDB" id="U7D5I4"/>
<sequence length="125" mass="14881">MRLAHQKTTAEIHLVSENEIELRFGCLKLYMTKVEFAELAHLLELSPDTPQTKVWALTKTHVHRLYLTYRGVTMQMCPHAFERFMHLTAEAWCEYKRLEDIQYKQSRRDIENLIQSIEENSTNQN</sequence>
<comment type="caution">
    <text evidence="1">The sequence shown here is derived from an EMBL/GenBank/DDBJ whole genome shotgun (WGS) entry which is preliminary data.</text>
</comment>
<dbReference type="STRING" id="1313304.CALK_1839"/>
<evidence type="ECO:0000313" key="1">
    <source>
        <dbReference type="EMBL" id="ERP31223.1"/>
    </source>
</evidence>
<dbReference type="EMBL" id="ASJR01000016">
    <property type="protein sequence ID" value="ERP31223.1"/>
    <property type="molecule type" value="Genomic_DNA"/>
</dbReference>
<keyword evidence="2" id="KW-1185">Reference proteome</keyword>
<dbReference type="Proteomes" id="UP000017148">
    <property type="component" value="Unassembled WGS sequence"/>
</dbReference>
<organism evidence="1 2">
    <name type="scientific">Chitinivibrio alkaliphilus ACht1</name>
    <dbReference type="NCBI Taxonomy" id="1313304"/>
    <lineage>
        <taxon>Bacteria</taxon>
        <taxon>Pseudomonadati</taxon>
        <taxon>Fibrobacterota</taxon>
        <taxon>Chitinivibrionia</taxon>
        <taxon>Chitinivibrionales</taxon>
        <taxon>Chitinivibrionaceae</taxon>
        <taxon>Chitinivibrio</taxon>
    </lineage>
</organism>
<accession>U7D5I4</accession>
<reference evidence="1 2" key="1">
    <citation type="journal article" date="2013" name="Environ. Microbiol.">
        <title>Genome analysis of Chitinivibrio alkaliphilus gen. nov., sp. nov., a novel extremely haloalkaliphilic anaerobic chitinolytic bacterium from the candidate phylum Termite Group 3.</title>
        <authorList>
            <person name="Sorokin D.Y."/>
            <person name="Gumerov V.M."/>
            <person name="Rakitin A.L."/>
            <person name="Beletsky A.V."/>
            <person name="Damste J.S."/>
            <person name="Muyzer G."/>
            <person name="Mardanov A.V."/>
            <person name="Ravin N.V."/>
        </authorList>
    </citation>
    <scope>NUCLEOTIDE SEQUENCE [LARGE SCALE GENOMIC DNA]</scope>
    <source>
        <strain evidence="1 2">ACht1</strain>
    </source>
</reference>
<gene>
    <name evidence="1" type="ORF">CALK_1839</name>
</gene>
<protein>
    <submittedName>
        <fullName evidence="1">Uncharacterized protein</fullName>
    </submittedName>
</protein>
<evidence type="ECO:0000313" key="2">
    <source>
        <dbReference type="Proteomes" id="UP000017148"/>
    </source>
</evidence>
<dbReference type="RefSeq" id="WP_022637270.1">
    <property type="nucleotide sequence ID" value="NZ_ASJR01000016.1"/>
</dbReference>